<dbReference type="Proteomes" id="UP001295423">
    <property type="component" value="Unassembled WGS sequence"/>
</dbReference>
<sequence>MTPVTPLDEVIAKAECIKFVAGKYKGKQGWLDHTRTADASTTPVIVNLPKKGGLYGTFVHTGSFRKISTDQPMTYAEAVFQVPAIEASIVEAMRKLAKYDISKDEEEFKKQLDKEMMAAKDWMEQKGDDADWRRVKSWEERNGAVHSA</sequence>
<organism evidence="1 2">
    <name type="scientific">Cylindrotheca closterium</name>
    <dbReference type="NCBI Taxonomy" id="2856"/>
    <lineage>
        <taxon>Eukaryota</taxon>
        <taxon>Sar</taxon>
        <taxon>Stramenopiles</taxon>
        <taxon>Ochrophyta</taxon>
        <taxon>Bacillariophyta</taxon>
        <taxon>Bacillariophyceae</taxon>
        <taxon>Bacillariophycidae</taxon>
        <taxon>Bacillariales</taxon>
        <taxon>Bacillariaceae</taxon>
        <taxon>Cylindrotheca</taxon>
    </lineage>
</organism>
<evidence type="ECO:0000313" key="2">
    <source>
        <dbReference type="Proteomes" id="UP001295423"/>
    </source>
</evidence>
<comment type="caution">
    <text evidence="1">The sequence shown here is derived from an EMBL/GenBank/DDBJ whole genome shotgun (WGS) entry which is preliminary data.</text>
</comment>
<evidence type="ECO:0000313" key="1">
    <source>
        <dbReference type="EMBL" id="CAJ1945441.1"/>
    </source>
</evidence>
<dbReference type="EMBL" id="CAKOGP040001424">
    <property type="protein sequence ID" value="CAJ1945441.1"/>
    <property type="molecule type" value="Genomic_DNA"/>
</dbReference>
<reference evidence="1" key="1">
    <citation type="submission" date="2023-08" db="EMBL/GenBank/DDBJ databases">
        <authorList>
            <person name="Audoor S."/>
            <person name="Bilcke G."/>
        </authorList>
    </citation>
    <scope>NUCLEOTIDE SEQUENCE</scope>
</reference>
<gene>
    <name evidence="1" type="ORF">CYCCA115_LOCUS9584</name>
</gene>
<proteinExistence type="predicted"/>
<keyword evidence="2" id="KW-1185">Reference proteome</keyword>
<protein>
    <submittedName>
        <fullName evidence="1">Uncharacterized protein</fullName>
    </submittedName>
</protein>
<accession>A0AAD2CU06</accession>
<name>A0AAD2CU06_9STRA</name>
<dbReference type="AlphaFoldDB" id="A0AAD2CU06"/>